<comment type="caution">
    <text evidence="2">The sequence shown here is derived from an EMBL/GenBank/DDBJ whole genome shotgun (WGS) entry which is preliminary data.</text>
</comment>
<dbReference type="Proteomes" id="UP001152797">
    <property type="component" value="Unassembled WGS sequence"/>
</dbReference>
<evidence type="ECO:0000313" key="2">
    <source>
        <dbReference type="EMBL" id="CAI4013109.1"/>
    </source>
</evidence>
<evidence type="ECO:0000313" key="4">
    <source>
        <dbReference type="Proteomes" id="UP001152797"/>
    </source>
</evidence>
<organism evidence="2">
    <name type="scientific">Cladocopium goreaui</name>
    <dbReference type="NCBI Taxonomy" id="2562237"/>
    <lineage>
        <taxon>Eukaryota</taxon>
        <taxon>Sar</taxon>
        <taxon>Alveolata</taxon>
        <taxon>Dinophyceae</taxon>
        <taxon>Suessiales</taxon>
        <taxon>Symbiodiniaceae</taxon>
        <taxon>Cladocopium</taxon>
    </lineage>
</organism>
<proteinExistence type="predicted"/>
<reference evidence="3" key="2">
    <citation type="submission" date="2024-04" db="EMBL/GenBank/DDBJ databases">
        <authorList>
            <person name="Chen Y."/>
            <person name="Shah S."/>
            <person name="Dougan E. K."/>
            <person name="Thang M."/>
            <person name="Chan C."/>
        </authorList>
    </citation>
    <scope>NUCLEOTIDE SEQUENCE [LARGE SCALE GENOMIC DNA]</scope>
</reference>
<dbReference type="AlphaFoldDB" id="A0A9P1GJZ3"/>
<reference evidence="2" key="1">
    <citation type="submission" date="2022-10" db="EMBL/GenBank/DDBJ databases">
        <authorList>
            <person name="Chen Y."/>
            <person name="Dougan E. K."/>
            <person name="Chan C."/>
            <person name="Rhodes N."/>
            <person name="Thang M."/>
        </authorList>
    </citation>
    <scope>NUCLEOTIDE SEQUENCE</scope>
</reference>
<dbReference type="EMBL" id="CAMXCT010005713">
    <property type="protein sequence ID" value="CAI4013109.1"/>
    <property type="molecule type" value="Genomic_DNA"/>
</dbReference>
<keyword evidence="4" id="KW-1185">Reference proteome</keyword>
<gene>
    <name evidence="2" type="ORF">C1SCF055_LOCUS38107</name>
</gene>
<evidence type="ECO:0000313" key="3">
    <source>
        <dbReference type="EMBL" id="CAL1166484.1"/>
    </source>
</evidence>
<feature type="compositionally biased region" description="Acidic residues" evidence="1">
    <location>
        <begin position="357"/>
        <end position="375"/>
    </location>
</feature>
<accession>A0A9P1GJZ3</accession>
<protein>
    <submittedName>
        <fullName evidence="2">Uncharacterized protein</fullName>
    </submittedName>
</protein>
<dbReference type="EMBL" id="CAMXCT020005713">
    <property type="protein sequence ID" value="CAL1166484.1"/>
    <property type="molecule type" value="Genomic_DNA"/>
</dbReference>
<sequence length="375" mass="41893">MQSLADPAKAACAGSGDGKSKWMRLSSKWTAEFLLDPACPEDERESFLALVSKTRTKLLKAFPLHEVPDTVENCRNAFLWMRQHLHGTGVAKCLRDLEIALDILTAINLTDLDAAPDRRIVTGLPLRMQGVKCGLTNNTKQEFLHAEELMALFVQVSQAGVHLDMGTWFDSPPARSIAVVGDAPKEHRRRYSDAPKALSKNFLPRLSDEWTLKWSQKKDLYGKKHLISGWTNMDDKPKVTDRAKDAPEPVCFFSPPIELMEELLHTFFGKMDVDLRAADGKLAFACLQNRVAYLGVTYNEVHSKLLEGLDLMQTSMAYPSSPLFNNNYAQAIGVPKPKAKATEEPPPKKIKTNQDGNGDDNNEGDEEEDDVWDPL</sequence>
<feature type="region of interest" description="Disordered" evidence="1">
    <location>
        <begin position="335"/>
        <end position="375"/>
    </location>
</feature>
<name>A0A9P1GJZ3_9DINO</name>
<feature type="region of interest" description="Disordered" evidence="1">
    <location>
        <begin position="1"/>
        <end position="21"/>
    </location>
</feature>
<feature type="non-terminal residue" evidence="2">
    <location>
        <position position="375"/>
    </location>
</feature>
<dbReference type="EMBL" id="CAMXCT030005713">
    <property type="protein sequence ID" value="CAL4800421.1"/>
    <property type="molecule type" value="Genomic_DNA"/>
</dbReference>
<evidence type="ECO:0000256" key="1">
    <source>
        <dbReference type="SAM" id="MobiDB-lite"/>
    </source>
</evidence>